<proteinExistence type="predicted"/>
<feature type="region of interest" description="Disordered" evidence="1">
    <location>
        <begin position="919"/>
        <end position="995"/>
    </location>
</feature>
<feature type="compositionally biased region" description="Polar residues" evidence="1">
    <location>
        <begin position="326"/>
        <end position="337"/>
    </location>
</feature>
<gene>
    <name evidence="2" type="ORF">PCAMFM013_S016g000084</name>
</gene>
<feature type="compositionally biased region" description="Low complexity" evidence="1">
    <location>
        <begin position="1118"/>
        <end position="1131"/>
    </location>
</feature>
<feature type="compositionally biased region" description="Polar residues" evidence="1">
    <location>
        <begin position="949"/>
        <end position="964"/>
    </location>
</feature>
<dbReference type="SUPFAM" id="SSF55753">
    <property type="entry name" value="Actin depolymerizing proteins"/>
    <property type="match status" value="1"/>
</dbReference>
<feature type="compositionally biased region" description="Pro residues" evidence="1">
    <location>
        <begin position="359"/>
        <end position="373"/>
    </location>
</feature>
<feature type="compositionally biased region" description="Basic and acidic residues" evidence="1">
    <location>
        <begin position="679"/>
        <end position="688"/>
    </location>
</feature>
<feature type="compositionally biased region" description="Basic and acidic residues" evidence="1">
    <location>
        <begin position="416"/>
        <end position="440"/>
    </location>
</feature>
<feature type="compositionally biased region" description="Low complexity" evidence="1">
    <location>
        <begin position="574"/>
        <end position="592"/>
    </location>
</feature>
<sequence>MSLNGLDTAPVLEAYQSALADAGGWFLLHYIARDEVALHERGTGGVPEIRNAIEGYEECSPLYGFLQYRRRKVIIRYMPEGLSRLILARSNVQFQSVTDKFTPNDTVLPLSKASDLTESALSSACLLHTASTSITSSSSSLRRRRLMEITEDAEENGTKDEAPKPIPPPQSEARHRPRSVKSEATLVPSPIEPPVPVEPELPPISPESEKASVDLMPPPSRASSRGTISRGSPIEPQSATMSPRSIKSDRSRSSSRYRTILDEFPRPSEEARLSTQSSRPSLRDLERAAGYTPKVKLGPRPSVDSSGRPRTAGSSRNVDQRPVASLPTNMRTSSVRKQNGDAPRPRSQGSTFATKPTSRVPPVPPLLVPPPSIPISRPQLSPGAKSLGALSTSSGLTPEKERLMKALQQRKKNMAKRAEETKKKQVSEQGELKPVKDIAKDLDDDKENLIQIHYPDSEMLLSEPETIQQDQQELPSAMSPVPLEVAPEPVPESILEPAFEPVHDSTLEIAPAPVPETIVESAPGPVEAVAERIPELAPGPVSPTSEAILAPAFEPVDDSSLEISREPVPEAIVESAPEPAEAFAEPLSELAPKPIDSNSEAVLEPAAEPIVESAMTPELEQPSEPLEAESEPIADLPPANADDGSLHMGVGADSPITADCAATPLETVKVETLQTPPEDETRTGHEDSAILGLAPPTFNLGVPLQNEPSGAQQPDSGDVPETHLELSPVADVPTDEPSEVVISSEVLEAVPPSSPPSITPPESTGTETPTAPVFVSIEADEPTPDHPISEKAEPLTLDQRRRVHLEPIQVPTLEFSDDDNLLSDDSFMEELTSATVQEARPVSVKSPNGVDHAWRNSRAVSSPFSMGSPSGMQALAVGRSISSSHSENGSSTPVLMAKKINVSSGISSRIKALEKFSSHKGTPLGASPAVGGPSASSSFENLRKRASISLPSGNHESTPPSTMHSAHVPDHFTRAPSLSRHNRQVSVDVTRPTSSVSVKARIVRDADISPGSSGLEPSESDVVKLQASPLTVEHETVEAPVPQVSPIEPASLPQDRSPSMSSTTSSRQATSRPGSRPDSRPGSRPSLPSRSRTDESVQSTSSTSEDKKMSRTSRLMRRMSSITSNSRRSIIGALSSPVKEEEYAPASTNGSSKAPESTSSRTSEPIDIGEVNVQFPETLLWKRRVMRIDEQGYVVLTPGTNDATTRNMTKRYHLTEFRTPCLPDEDMQELPNTILLDFLDGNTLQCACESRQGQASALQTLIEAHSAHQQ</sequence>
<protein>
    <submittedName>
        <fullName evidence="2">Str. FM013</fullName>
    </submittedName>
</protein>
<feature type="compositionally biased region" description="Polar residues" evidence="1">
    <location>
        <begin position="706"/>
        <end position="715"/>
    </location>
</feature>
<organism evidence="2 3">
    <name type="scientific">Penicillium camemberti (strain FM 013)</name>
    <dbReference type="NCBI Taxonomy" id="1429867"/>
    <lineage>
        <taxon>Eukaryota</taxon>
        <taxon>Fungi</taxon>
        <taxon>Dikarya</taxon>
        <taxon>Ascomycota</taxon>
        <taxon>Pezizomycotina</taxon>
        <taxon>Eurotiomycetes</taxon>
        <taxon>Eurotiomycetidae</taxon>
        <taxon>Eurotiales</taxon>
        <taxon>Aspergillaceae</taxon>
        <taxon>Penicillium</taxon>
    </lineage>
</organism>
<feature type="compositionally biased region" description="Pro residues" evidence="1">
    <location>
        <begin position="190"/>
        <end position="205"/>
    </location>
</feature>
<feature type="region of interest" description="Disordered" evidence="1">
    <location>
        <begin position="152"/>
        <end position="440"/>
    </location>
</feature>
<feature type="compositionally biased region" description="Polar residues" evidence="1">
    <location>
        <begin position="347"/>
        <end position="357"/>
    </location>
</feature>
<feature type="compositionally biased region" description="Basic and acidic residues" evidence="1">
    <location>
        <begin position="259"/>
        <end position="272"/>
    </location>
</feature>
<dbReference type="AlphaFoldDB" id="A0A0G4PHS3"/>
<name>A0A0G4PHS3_PENC3</name>
<feature type="region of interest" description="Disordered" evidence="1">
    <location>
        <begin position="455"/>
        <end position="476"/>
    </location>
</feature>
<dbReference type="Proteomes" id="UP000053732">
    <property type="component" value="Unassembled WGS sequence"/>
</dbReference>
<feature type="compositionally biased region" description="Polar residues" evidence="1">
    <location>
        <begin position="221"/>
        <end position="241"/>
    </location>
</feature>
<feature type="compositionally biased region" description="Basic and acidic residues" evidence="1">
    <location>
        <begin position="783"/>
        <end position="793"/>
    </location>
</feature>
<dbReference type="EMBL" id="HG793149">
    <property type="protein sequence ID" value="CRL25803.1"/>
    <property type="molecule type" value="Genomic_DNA"/>
</dbReference>
<feature type="compositionally biased region" description="Low complexity" evidence="1">
    <location>
        <begin position="760"/>
        <end position="772"/>
    </location>
</feature>
<dbReference type="STRING" id="1429867.A0A0G4PHS3"/>
<feature type="region of interest" description="Disordered" evidence="1">
    <location>
        <begin position="1007"/>
        <end position="1165"/>
    </location>
</feature>
<feature type="region of interest" description="Disordered" evidence="1">
    <location>
        <begin position="672"/>
        <end position="800"/>
    </location>
</feature>
<feature type="compositionally biased region" description="Low complexity" evidence="1">
    <location>
        <begin position="923"/>
        <end position="938"/>
    </location>
</feature>
<reference evidence="2 3" key="1">
    <citation type="journal article" date="2014" name="Nat. Commun.">
        <title>Multiple recent horizontal transfers of a large genomic region in cheese making fungi.</title>
        <authorList>
            <person name="Cheeseman K."/>
            <person name="Ropars J."/>
            <person name="Renault P."/>
            <person name="Dupont J."/>
            <person name="Gouzy J."/>
            <person name="Branca A."/>
            <person name="Abraham A.L."/>
            <person name="Ceppi M."/>
            <person name="Conseiller E."/>
            <person name="Debuchy R."/>
            <person name="Malagnac F."/>
            <person name="Goarin A."/>
            <person name="Silar P."/>
            <person name="Lacoste S."/>
            <person name="Sallet E."/>
            <person name="Bensimon A."/>
            <person name="Giraud T."/>
            <person name="Brygoo Y."/>
        </authorList>
    </citation>
    <scope>NUCLEOTIDE SEQUENCE [LARGE SCALE GENOMIC DNA]</scope>
    <source>
        <strain evidence="3">FM 013</strain>
    </source>
</reference>
<feature type="region of interest" description="Disordered" evidence="1">
    <location>
        <begin position="572"/>
        <end position="657"/>
    </location>
</feature>
<feature type="compositionally biased region" description="Polar residues" evidence="1">
    <location>
        <begin position="1146"/>
        <end position="1163"/>
    </location>
</feature>
<accession>A0A0G4PHS3</accession>
<keyword evidence="3" id="KW-1185">Reference proteome</keyword>
<evidence type="ECO:0000313" key="3">
    <source>
        <dbReference type="Proteomes" id="UP000053732"/>
    </source>
</evidence>
<evidence type="ECO:0000313" key="2">
    <source>
        <dbReference type="EMBL" id="CRL25803.1"/>
    </source>
</evidence>
<feature type="compositionally biased region" description="Polar residues" evidence="1">
    <location>
        <begin position="465"/>
        <end position="474"/>
    </location>
</feature>
<feature type="compositionally biased region" description="Low complexity" evidence="1">
    <location>
        <begin position="374"/>
        <end position="397"/>
    </location>
</feature>
<feature type="compositionally biased region" description="Low complexity" evidence="1">
    <location>
        <begin position="1056"/>
        <end position="1074"/>
    </location>
</feature>
<evidence type="ECO:0000256" key="1">
    <source>
        <dbReference type="SAM" id="MobiDB-lite"/>
    </source>
</evidence>
<feature type="compositionally biased region" description="Polar residues" evidence="1">
    <location>
        <begin position="984"/>
        <end position="995"/>
    </location>
</feature>